<accession>A0A0S3S4V7</accession>
<dbReference type="SMART" id="SM00499">
    <property type="entry name" value="AAI"/>
    <property type="match status" value="1"/>
</dbReference>
<dbReference type="Pfam" id="PF00234">
    <property type="entry name" value="Tryp_alpha_amyl"/>
    <property type="match status" value="1"/>
</dbReference>
<dbReference type="CDD" id="cd01960">
    <property type="entry name" value="nsLTP1"/>
    <property type="match status" value="1"/>
</dbReference>
<evidence type="ECO:0000256" key="1">
    <source>
        <dbReference type="ARBA" id="ARBA00009748"/>
    </source>
</evidence>
<evidence type="ECO:0000256" key="3">
    <source>
        <dbReference type="RuleBase" id="RU000628"/>
    </source>
</evidence>
<dbReference type="AlphaFoldDB" id="A0A0S3S4V7"/>
<feature type="domain" description="Bifunctional inhibitor/plant lipid transfer protein/seed storage helical" evidence="4">
    <location>
        <begin position="51"/>
        <end position="137"/>
    </location>
</feature>
<evidence type="ECO:0000259" key="4">
    <source>
        <dbReference type="SMART" id="SM00499"/>
    </source>
</evidence>
<keyword evidence="3" id="KW-0446">Lipid-binding</keyword>
<evidence type="ECO:0000256" key="2">
    <source>
        <dbReference type="ARBA" id="ARBA00023157"/>
    </source>
</evidence>
<gene>
    <name evidence="5" type="primary">Vigan.05G126500</name>
    <name evidence="5" type="ORF">VIGAN_05126500</name>
</gene>
<dbReference type="GO" id="GO:0008289">
    <property type="term" value="F:lipid binding"/>
    <property type="evidence" value="ECO:0007669"/>
    <property type="project" value="UniProtKB-KW"/>
</dbReference>
<dbReference type="GO" id="GO:0006869">
    <property type="term" value="P:lipid transport"/>
    <property type="evidence" value="ECO:0007669"/>
    <property type="project" value="InterPro"/>
</dbReference>
<name>A0A0S3S4V7_PHAAN</name>
<reference evidence="5 6" key="1">
    <citation type="journal article" date="2015" name="Sci. Rep.">
        <title>The power of single molecule real-time sequencing technology in the de novo assembly of a eukaryotic genome.</title>
        <authorList>
            <person name="Sakai H."/>
            <person name="Naito K."/>
            <person name="Ogiso-Tanaka E."/>
            <person name="Takahashi Y."/>
            <person name="Iseki K."/>
            <person name="Muto C."/>
            <person name="Satou K."/>
            <person name="Teruya K."/>
            <person name="Shiroma A."/>
            <person name="Shimoji M."/>
            <person name="Hirano T."/>
            <person name="Itoh T."/>
            <person name="Kaga A."/>
            <person name="Tomooka N."/>
        </authorList>
    </citation>
    <scope>NUCLEOTIDE SEQUENCE [LARGE SCALE GENOMIC DNA]</scope>
    <source>
        <strain evidence="6">cv. Shumari</strain>
    </source>
</reference>
<dbReference type="InterPro" id="IPR000528">
    <property type="entry name" value="Plant_nsLTP"/>
</dbReference>
<dbReference type="PRINTS" id="PR00382">
    <property type="entry name" value="LIPIDTRNSFER"/>
</dbReference>
<comment type="similarity">
    <text evidence="1 3">Belongs to the plant LTP family.</text>
</comment>
<proteinExistence type="inferred from homology"/>
<dbReference type="PANTHER" id="PTHR33076">
    <property type="entry name" value="NON-SPECIFIC LIPID-TRANSFER PROTEIN 2-RELATED"/>
    <property type="match status" value="1"/>
</dbReference>
<keyword evidence="3" id="KW-0813">Transport</keyword>
<dbReference type="OrthoDB" id="1862539at2759"/>
<sequence length="144" mass="15534">MYDIWSCTKNSSVPTIFKGVVSLTMKMSRAAIVSIVILLITGCEAQGSIKCPTVIEDVTPCVSFLKSNTKHPSDECCQGIKSLNGEAGSHENREAICLCLKQGLAAIGDYDPQRIPLVPKECGLSVTLPPIDDKTDCKKAIFIM</sequence>
<dbReference type="InterPro" id="IPR036312">
    <property type="entry name" value="Bifun_inhib/LTP/seed_sf"/>
</dbReference>
<dbReference type="Gene3D" id="1.10.110.10">
    <property type="entry name" value="Plant lipid-transfer and hydrophobic proteins"/>
    <property type="match status" value="1"/>
</dbReference>
<keyword evidence="6" id="KW-1185">Reference proteome</keyword>
<protein>
    <recommendedName>
        <fullName evidence="3">Non-specific lipid-transfer protein</fullName>
    </recommendedName>
</protein>
<keyword evidence="2" id="KW-1015">Disulfide bond</keyword>
<dbReference type="Proteomes" id="UP000291084">
    <property type="component" value="Chromosome 5"/>
</dbReference>
<dbReference type="SUPFAM" id="SSF47699">
    <property type="entry name" value="Bifunctional inhibitor/lipid-transfer protein/seed storage 2S albumin"/>
    <property type="match status" value="1"/>
</dbReference>
<evidence type="ECO:0000313" key="6">
    <source>
        <dbReference type="Proteomes" id="UP000291084"/>
    </source>
</evidence>
<organism evidence="5 6">
    <name type="scientific">Vigna angularis var. angularis</name>
    <dbReference type="NCBI Taxonomy" id="157739"/>
    <lineage>
        <taxon>Eukaryota</taxon>
        <taxon>Viridiplantae</taxon>
        <taxon>Streptophyta</taxon>
        <taxon>Embryophyta</taxon>
        <taxon>Tracheophyta</taxon>
        <taxon>Spermatophyta</taxon>
        <taxon>Magnoliopsida</taxon>
        <taxon>eudicotyledons</taxon>
        <taxon>Gunneridae</taxon>
        <taxon>Pentapetalae</taxon>
        <taxon>rosids</taxon>
        <taxon>fabids</taxon>
        <taxon>Fabales</taxon>
        <taxon>Fabaceae</taxon>
        <taxon>Papilionoideae</taxon>
        <taxon>50 kb inversion clade</taxon>
        <taxon>NPAAA clade</taxon>
        <taxon>indigoferoid/millettioid clade</taxon>
        <taxon>Phaseoleae</taxon>
        <taxon>Vigna</taxon>
    </lineage>
</organism>
<comment type="function">
    <text evidence="3">Plant non-specific lipid-transfer proteins transfer phospholipids as well as galactolipids across membranes. May play a role in wax or cutin deposition in the cell walls of expanding epidermal cells and certain secretory tissues.</text>
</comment>
<evidence type="ECO:0000313" key="5">
    <source>
        <dbReference type="EMBL" id="BAT87851.1"/>
    </source>
</evidence>
<dbReference type="EMBL" id="AP015038">
    <property type="protein sequence ID" value="BAT87851.1"/>
    <property type="molecule type" value="Genomic_DNA"/>
</dbReference>
<dbReference type="InterPro" id="IPR016140">
    <property type="entry name" value="Bifunc_inhib/LTP/seed_store"/>
</dbReference>